<dbReference type="PANTHER" id="PTHR15398">
    <property type="entry name" value="BROMODOMAIN-CONTAINING PROTEIN 8"/>
    <property type="match status" value="1"/>
</dbReference>
<feature type="compositionally biased region" description="Low complexity" evidence="2">
    <location>
        <begin position="213"/>
        <end position="233"/>
    </location>
</feature>
<dbReference type="AlphaFoldDB" id="A0A3Q0IRE8"/>
<name>A0A3Q0IRE8_DIACI</name>
<dbReference type="Proteomes" id="UP000079169">
    <property type="component" value="Unplaced"/>
</dbReference>
<reference evidence="4" key="1">
    <citation type="submission" date="2025-08" db="UniProtKB">
        <authorList>
            <consortium name="RefSeq"/>
        </authorList>
    </citation>
    <scope>IDENTIFICATION</scope>
</reference>
<evidence type="ECO:0000256" key="2">
    <source>
        <dbReference type="SAM" id="MobiDB-lite"/>
    </source>
</evidence>
<dbReference type="KEGG" id="dci:103508440"/>
<proteinExistence type="predicted"/>
<dbReference type="PaxDb" id="121845-A0A3Q0IRE8"/>
<dbReference type="GO" id="GO:0035267">
    <property type="term" value="C:NuA4 histone acetyltransferase complex"/>
    <property type="evidence" value="ECO:0007669"/>
    <property type="project" value="TreeGrafter"/>
</dbReference>
<keyword evidence="1" id="KW-0175">Coiled coil</keyword>
<evidence type="ECO:0000313" key="4">
    <source>
        <dbReference type="RefSeq" id="XP_026678842.1"/>
    </source>
</evidence>
<dbReference type="STRING" id="121845.A0A3Q0IRE8"/>
<accession>A0A3Q0IRE8</accession>
<feature type="region of interest" description="Disordered" evidence="2">
    <location>
        <begin position="205"/>
        <end position="235"/>
    </location>
</feature>
<feature type="coiled-coil region" evidence="1">
    <location>
        <begin position="147"/>
        <end position="189"/>
    </location>
</feature>
<keyword evidence="3" id="KW-1185">Reference proteome</keyword>
<dbReference type="PANTHER" id="PTHR15398:SF4">
    <property type="entry name" value="BROMODOMAIN-CONTAINING PROTEIN 8 ISOFORM X1"/>
    <property type="match status" value="1"/>
</dbReference>
<evidence type="ECO:0000313" key="3">
    <source>
        <dbReference type="Proteomes" id="UP000079169"/>
    </source>
</evidence>
<evidence type="ECO:0000256" key="1">
    <source>
        <dbReference type="SAM" id="Coils"/>
    </source>
</evidence>
<gene>
    <name evidence="4" type="primary">LOC103508440</name>
</gene>
<sequence length="462" mass="52805">MTTNSITERIRQNRLFVDDWSVYEKLLLASAVLKSGDQNWGSVSKMILNLLKSEKFIEKRRPNDWFTPKACNTQYQMLIETYAKDLPRRKKRDKNSAETTETPVEFIVKQLWILRMEEIEKFSQKVFKENEDLEKLIRDIHHGKLNQQDIDQHYERLENKLINEEKEAIIEYEEMMRQREEKRKLIEAKTPLVSNVNTSLYKTALDNNDEKSSSPTSPLLTSLLQSPSRSSTPIMSNLLTTPTLSKLLETPSLLQKELSKQVTPVPTTVPVPMPSPNSMAVLEDIKASLPDLPGVDKSVVEETEDFDEKWFDPDFLNMNKEELEGTLNAKALLEVLGGSEEVGIPGRNDSVESDLIQEEVITLDLEDDPIVEEVVLEDHIIQSVEEAMDTAIKTEPTANQMLDSSIIKEEPLDTNKELKVECQPEQDTGNAEVEQEVTNSEPVITPREVERLSRLNPPQTKC</sequence>
<feature type="region of interest" description="Disordered" evidence="2">
    <location>
        <begin position="422"/>
        <end position="462"/>
    </location>
</feature>
<organism evidence="3 4">
    <name type="scientific">Diaphorina citri</name>
    <name type="common">Asian citrus psyllid</name>
    <dbReference type="NCBI Taxonomy" id="121845"/>
    <lineage>
        <taxon>Eukaryota</taxon>
        <taxon>Metazoa</taxon>
        <taxon>Ecdysozoa</taxon>
        <taxon>Arthropoda</taxon>
        <taxon>Hexapoda</taxon>
        <taxon>Insecta</taxon>
        <taxon>Pterygota</taxon>
        <taxon>Neoptera</taxon>
        <taxon>Paraneoptera</taxon>
        <taxon>Hemiptera</taxon>
        <taxon>Sternorrhyncha</taxon>
        <taxon>Psylloidea</taxon>
        <taxon>Psyllidae</taxon>
        <taxon>Diaphorininae</taxon>
        <taxon>Diaphorina</taxon>
    </lineage>
</organism>
<dbReference type="GeneID" id="103508440"/>
<protein>
    <submittedName>
        <fullName evidence="4">Bromodomain-containing protein 8</fullName>
    </submittedName>
</protein>
<dbReference type="RefSeq" id="XP_026678842.1">
    <property type="nucleotide sequence ID" value="XM_026823041.1"/>
</dbReference>